<comment type="function">
    <text evidence="9">Specifically phosphorylates the activated forms of G protein-coupled receptors.</text>
</comment>
<dbReference type="InterPro" id="IPR036305">
    <property type="entry name" value="RGS_sf"/>
</dbReference>
<dbReference type="PROSITE" id="PS50132">
    <property type="entry name" value="RGS"/>
    <property type="match status" value="1"/>
</dbReference>
<evidence type="ECO:0000256" key="8">
    <source>
        <dbReference type="ARBA" id="ARBA00022840"/>
    </source>
</evidence>
<dbReference type="InterPro" id="IPR000719">
    <property type="entry name" value="Prot_kinase_dom"/>
</dbReference>
<dbReference type="InterPro" id="IPR044926">
    <property type="entry name" value="RGS_subdomain_2"/>
</dbReference>
<dbReference type="EMBL" id="KK107019">
    <property type="protein sequence ID" value="EZA62806.1"/>
    <property type="molecule type" value="Genomic_DNA"/>
</dbReference>
<sequence length="724" mass="82754">MGAGLLEPGRVINPVQRESRQQSDVFRAIELEFAVVTVPSTADVGCRRRRRPRGPFFSHPIRLRKSDQAGIDGVGEHCGEHRVPESQRSLFIISALIEVCILCTGGGDSNKGKNKKWRKILQFPHISQCIGLKDKLDIRYGYVVDQQPIGRLLFRQFCQDKKPAYHRYNLFLDAIEKYEIELDENRIELAKELFEQYLKREGSEVVDILNDSLISQCEERLSTGGKELFLEVAQTVKNFLAGEPFSAFLSSFYFYRYLQWKWLEAQPVTGKTFRMYRVLGKGGFGEVCACQVRATGKMYACKKLEKKRIKKRKGESMVLIEKNILQKINSKFVVSLAYAYQTKDALCLVLTIMNGGDLKFHIYNMGGEPGFDINRARFYAAEVVCGLEHLHLQGIVYRDCKPENILLDDHGHVRISDLGLAVEITEGDMVRGRVGTVGYMAPEVIDNEKYTFSPDWFSFGCLLYEMIEGQAPFRARKEKVKREEVDRRVKEDQERYSPKFSEDAKSLCQQLLKKSPKTRLGCKCGRHGAKEVKLHSFFQCLNWKRVEAGMWEPPFVPDPRAVYAKDVLDIEQFSTVKGVNLDATDDTFYSKFNTGSVSIPWQNEPRAVYAKDVLDIEQFSTVKGVNLDATDDTFYSKFNTGSVSIPWQNEMIETECFKELNVLGPNNTPTPDLLINHPPPNNEDRGCFLFRRKRKQSARTREVPLSECHLLELSQTQSSEMPGS</sequence>
<evidence type="ECO:0000313" key="16">
    <source>
        <dbReference type="EMBL" id="EZA62806.1"/>
    </source>
</evidence>
<evidence type="ECO:0000256" key="2">
    <source>
        <dbReference type="ARBA" id="ARBA00009793"/>
    </source>
</evidence>
<name>A0A026X461_OOCBI</name>
<comment type="catalytic activity">
    <reaction evidence="1">
        <text>[G-protein-coupled receptor] + ATP = [G-protein-coupled receptor]-phosphate + ADP + H(+)</text>
        <dbReference type="Rhea" id="RHEA:12008"/>
        <dbReference type="Rhea" id="RHEA-COMP:11260"/>
        <dbReference type="Rhea" id="RHEA-COMP:11261"/>
        <dbReference type="ChEBI" id="CHEBI:15378"/>
        <dbReference type="ChEBI" id="CHEBI:30616"/>
        <dbReference type="ChEBI" id="CHEBI:43176"/>
        <dbReference type="ChEBI" id="CHEBI:68546"/>
        <dbReference type="ChEBI" id="CHEBI:456216"/>
        <dbReference type="EC" id="2.7.11.16"/>
    </reaction>
</comment>
<dbReference type="PANTHER" id="PTHR24355">
    <property type="entry name" value="G PROTEIN-COUPLED RECEPTOR KINASE/RIBOSOMAL PROTEIN S6 KINASE"/>
    <property type="match status" value="1"/>
</dbReference>
<dbReference type="AlphaFoldDB" id="A0A026X461"/>
<dbReference type="InterPro" id="IPR011009">
    <property type="entry name" value="Kinase-like_dom_sf"/>
</dbReference>
<keyword evidence="17" id="KW-1185">Reference proteome</keyword>
<dbReference type="InterPro" id="IPR000961">
    <property type="entry name" value="AGC-kinase_C"/>
</dbReference>
<keyword evidence="3 12" id="KW-0723">Serine/threonine-protein kinase</keyword>
<evidence type="ECO:0000313" key="17">
    <source>
        <dbReference type="Proteomes" id="UP000053097"/>
    </source>
</evidence>
<dbReference type="PROSITE" id="PS51285">
    <property type="entry name" value="AGC_KINASE_CTER"/>
    <property type="match status" value="1"/>
</dbReference>
<dbReference type="PROSITE" id="PS50011">
    <property type="entry name" value="PROTEIN_KINASE_DOM"/>
    <property type="match status" value="1"/>
</dbReference>
<feature type="binding site" evidence="11">
    <location>
        <position position="311"/>
    </location>
    <ligand>
        <name>ATP</name>
        <dbReference type="ChEBI" id="CHEBI:30616"/>
    </ligand>
</feature>
<dbReference type="STRING" id="2015173.A0A026X461"/>
<dbReference type="PROSITE" id="PS00107">
    <property type="entry name" value="PROTEIN_KINASE_ATP"/>
    <property type="match status" value="1"/>
</dbReference>
<evidence type="ECO:0000256" key="5">
    <source>
        <dbReference type="ARBA" id="ARBA00022679"/>
    </source>
</evidence>
<dbReference type="GO" id="GO:0005524">
    <property type="term" value="F:ATP binding"/>
    <property type="evidence" value="ECO:0007669"/>
    <property type="project" value="UniProtKB-UniRule"/>
</dbReference>
<dbReference type="InterPro" id="IPR017441">
    <property type="entry name" value="Protein_kinase_ATP_BS"/>
</dbReference>
<keyword evidence="16" id="KW-0675">Receptor</keyword>
<evidence type="ECO:0000256" key="3">
    <source>
        <dbReference type="ARBA" id="ARBA00022527"/>
    </source>
</evidence>
<gene>
    <name evidence="16" type="ORF">X777_07623</name>
</gene>
<dbReference type="GO" id="GO:0004703">
    <property type="term" value="F:G protein-coupled receptor kinase activity"/>
    <property type="evidence" value="ECO:0007669"/>
    <property type="project" value="UniProtKB-EC"/>
</dbReference>
<dbReference type="CDD" id="cd05605">
    <property type="entry name" value="STKc_GRK4_like"/>
    <property type="match status" value="1"/>
</dbReference>
<comment type="similarity">
    <text evidence="2 12">Belongs to the protein kinase superfamily. AGC Ser/Thr protein kinase family. GPRK subfamily.</text>
</comment>
<evidence type="ECO:0000256" key="9">
    <source>
        <dbReference type="ARBA" id="ARBA00057847"/>
    </source>
</evidence>
<evidence type="ECO:0000259" key="14">
    <source>
        <dbReference type="PROSITE" id="PS50132"/>
    </source>
</evidence>
<evidence type="ECO:0000256" key="7">
    <source>
        <dbReference type="ARBA" id="ARBA00022777"/>
    </source>
</evidence>
<evidence type="ECO:0000256" key="6">
    <source>
        <dbReference type="ARBA" id="ARBA00022741"/>
    </source>
</evidence>
<dbReference type="PANTHER" id="PTHR24355:SF28">
    <property type="entry name" value="G PROTEIN-COUPLED RECEPTOR KINASE 2"/>
    <property type="match status" value="1"/>
</dbReference>
<feature type="domain" description="Protein kinase" evidence="13">
    <location>
        <begin position="273"/>
        <end position="538"/>
    </location>
</feature>
<dbReference type="FunFam" id="1.10.510.10:FF:000074">
    <property type="entry name" value="G protein-coupled receptor kinase"/>
    <property type="match status" value="1"/>
</dbReference>
<reference evidence="16 17" key="1">
    <citation type="journal article" date="2014" name="Curr. Biol.">
        <title>The genome of the clonal raider ant Cerapachys biroi.</title>
        <authorList>
            <person name="Oxley P.R."/>
            <person name="Ji L."/>
            <person name="Fetter-Pruneda I."/>
            <person name="McKenzie S.K."/>
            <person name="Li C."/>
            <person name="Hu H."/>
            <person name="Zhang G."/>
            <person name="Kronauer D.J."/>
        </authorList>
    </citation>
    <scope>NUCLEOTIDE SEQUENCE [LARGE SCALE GENOMIC DNA]</scope>
</reference>
<dbReference type="SUPFAM" id="SSF56112">
    <property type="entry name" value="Protein kinase-like (PK-like)"/>
    <property type="match status" value="1"/>
</dbReference>
<evidence type="ECO:0000256" key="4">
    <source>
        <dbReference type="ARBA" id="ARBA00022553"/>
    </source>
</evidence>
<keyword evidence="8 11" id="KW-0067">ATP-binding</keyword>
<dbReference type="Proteomes" id="UP000053097">
    <property type="component" value="Unassembled WGS sequence"/>
</dbReference>
<dbReference type="GO" id="GO:0005737">
    <property type="term" value="C:cytoplasm"/>
    <property type="evidence" value="ECO:0007669"/>
    <property type="project" value="TreeGrafter"/>
</dbReference>
<feature type="domain" description="AGC-kinase C-terminal" evidence="15">
    <location>
        <begin position="539"/>
        <end position="604"/>
    </location>
</feature>
<dbReference type="OrthoDB" id="354826at2759"/>
<dbReference type="InterPro" id="IPR016137">
    <property type="entry name" value="RGS"/>
</dbReference>
<organism evidence="16 17">
    <name type="scientific">Ooceraea biroi</name>
    <name type="common">Clonal raider ant</name>
    <name type="synonym">Cerapachys biroi</name>
    <dbReference type="NCBI Taxonomy" id="2015173"/>
    <lineage>
        <taxon>Eukaryota</taxon>
        <taxon>Metazoa</taxon>
        <taxon>Ecdysozoa</taxon>
        <taxon>Arthropoda</taxon>
        <taxon>Hexapoda</taxon>
        <taxon>Insecta</taxon>
        <taxon>Pterygota</taxon>
        <taxon>Neoptera</taxon>
        <taxon>Endopterygota</taxon>
        <taxon>Hymenoptera</taxon>
        <taxon>Apocrita</taxon>
        <taxon>Aculeata</taxon>
        <taxon>Formicoidea</taxon>
        <taxon>Formicidae</taxon>
        <taxon>Dorylinae</taxon>
        <taxon>Ooceraea</taxon>
    </lineage>
</organism>
<keyword evidence="4" id="KW-0597">Phosphoprotein</keyword>
<dbReference type="Pfam" id="PF00069">
    <property type="entry name" value="Pkinase"/>
    <property type="match status" value="1"/>
</dbReference>
<dbReference type="PRINTS" id="PR00717">
    <property type="entry name" value="GPCRKINASE"/>
</dbReference>
<evidence type="ECO:0000256" key="1">
    <source>
        <dbReference type="ARBA" id="ARBA00001256"/>
    </source>
</evidence>
<evidence type="ECO:0000256" key="12">
    <source>
        <dbReference type="RuleBase" id="RU000308"/>
    </source>
</evidence>
<keyword evidence="6 11" id="KW-0547">Nucleotide-binding</keyword>
<feature type="active site" description="Proton acceptor" evidence="10">
    <location>
        <position position="399"/>
    </location>
</feature>
<dbReference type="GO" id="GO:0009966">
    <property type="term" value="P:regulation of signal transduction"/>
    <property type="evidence" value="ECO:0007669"/>
    <property type="project" value="TreeGrafter"/>
</dbReference>
<keyword evidence="5 12" id="KW-0808">Transferase</keyword>
<evidence type="ECO:0000256" key="11">
    <source>
        <dbReference type="PROSITE-ProRule" id="PRU10141"/>
    </source>
</evidence>
<evidence type="ECO:0000259" key="13">
    <source>
        <dbReference type="PROSITE" id="PS50011"/>
    </source>
</evidence>
<dbReference type="FunFam" id="1.10.167.10:FF:000009">
    <property type="entry name" value="G protein-coupled receptor kinase"/>
    <property type="match status" value="1"/>
</dbReference>
<dbReference type="SMART" id="SM00133">
    <property type="entry name" value="S_TK_X"/>
    <property type="match status" value="1"/>
</dbReference>
<feature type="domain" description="RGS" evidence="14">
    <location>
        <begin position="146"/>
        <end position="258"/>
    </location>
</feature>
<evidence type="ECO:0000256" key="10">
    <source>
        <dbReference type="PIRSR" id="PIRSR600239-51"/>
    </source>
</evidence>
<dbReference type="OMA" id="WQTEMME"/>
<proteinExistence type="inferred from homology"/>
<dbReference type="GO" id="GO:0007165">
    <property type="term" value="P:signal transduction"/>
    <property type="evidence" value="ECO:0007669"/>
    <property type="project" value="InterPro"/>
</dbReference>
<protein>
    <recommendedName>
        <fullName evidence="12">G protein-coupled receptor kinase</fullName>
        <ecNumber evidence="12">2.7.11.-</ecNumber>
    </recommendedName>
</protein>
<evidence type="ECO:0000259" key="15">
    <source>
        <dbReference type="PROSITE" id="PS51285"/>
    </source>
</evidence>
<keyword evidence="7 12" id="KW-0418">Kinase</keyword>
<dbReference type="EC" id="2.7.11.-" evidence="12"/>
<dbReference type="Pfam" id="PF00615">
    <property type="entry name" value="RGS"/>
    <property type="match status" value="1"/>
</dbReference>
<accession>A0A026X461</accession>
<dbReference type="Gene3D" id="3.30.200.20">
    <property type="entry name" value="Phosphorylase Kinase, domain 1"/>
    <property type="match status" value="1"/>
</dbReference>
<dbReference type="InterPro" id="IPR000239">
    <property type="entry name" value="GPCR_kinase"/>
</dbReference>
<dbReference type="Gene3D" id="1.10.167.10">
    <property type="entry name" value="Regulator of G-protein Signalling 4, domain 2"/>
    <property type="match status" value="2"/>
</dbReference>
<dbReference type="SMART" id="SM00315">
    <property type="entry name" value="RGS"/>
    <property type="match status" value="1"/>
</dbReference>
<dbReference type="SUPFAM" id="SSF48097">
    <property type="entry name" value="Regulator of G-protein signaling, RGS"/>
    <property type="match status" value="1"/>
</dbReference>
<dbReference type="Gene3D" id="1.10.510.10">
    <property type="entry name" value="Transferase(Phosphotransferase) domain 1"/>
    <property type="match status" value="1"/>
</dbReference>